<accession>A0A0R2BIC6</accession>
<name>A0A0R2BIC6_9LACO</name>
<feature type="binding site" evidence="8">
    <location>
        <position position="33"/>
    </location>
    <ligand>
        <name>3-phosphoshikimate</name>
        <dbReference type="ChEBI" id="CHEBI:145989"/>
    </ligand>
</feature>
<comment type="subunit">
    <text evidence="8">Monomer.</text>
</comment>
<dbReference type="PROSITE" id="PS00104">
    <property type="entry name" value="EPSP_SYNTHASE_1"/>
    <property type="match status" value="1"/>
</dbReference>
<dbReference type="STRING" id="1423738.FC84_GL001469"/>
<gene>
    <name evidence="8" type="primary">aroA</name>
    <name evidence="10" type="ORF">FC84_GL001469</name>
</gene>
<reference evidence="10 11" key="1">
    <citation type="journal article" date="2015" name="Genome Announc.">
        <title>Expanding the biotechnology potential of lactobacilli through comparative genomics of 213 strains and associated genera.</title>
        <authorList>
            <person name="Sun Z."/>
            <person name="Harris H.M."/>
            <person name="McCann A."/>
            <person name="Guo C."/>
            <person name="Argimon S."/>
            <person name="Zhang W."/>
            <person name="Yang X."/>
            <person name="Jeffery I.B."/>
            <person name="Cooney J.C."/>
            <person name="Kagawa T.F."/>
            <person name="Liu W."/>
            <person name="Song Y."/>
            <person name="Salvetti E."/>
            <person name="Wrobel A."/>
            <person name="Rasinkangas P."/>
            <person name="Parkhill J."/>
            <person name="Rea M.C."/>
            <person name="O'Sullivan O."/>
            <person name="Ritari J."/>
            <person name="Douillard F.P."/>
            <person name="Paul Ross R."/>
            <person name="Yang R."/>
            <person name="Briner A.E."/>
            <person name="Felis G.E."/>
            <person name="de Vos W.M."/>
            <person name="Barrangou R."/>
            <person name="Klaenhammer T.R."/>
            <person name="Caufield P.W."/>
            <person name="Cui Y."/>
            <person name="Zhang H."/>
            <person name="O'Toole P.W."/>
        </authorList>
    </citation>
    <scope>NUCLEOTIDE SEQUENCE [LARGE SCALE GENOMIC DNA]</scope>
    <source>
        <strain evidence="10 11">DSM 20335</strain>
    </source>
</reference>
<dbReference type="AlphaFoldDB" id="A0A0R2BIC6"/>
<evidence type="ECO:0000256" key="4">
    <source>
        <dbReference type="ARBA" id="ARBA00022605"/>
    </source>
</evidence>
<dbReference type="GO" id="GO:0008652">
    <property type="term" value="P:amino acid biosynthetic process"/>
    <property type="evidence" value="ECO:0007669"/>
    <property type="project" value="UniProtKB-KW"/>
</dbReference>
<protein>
    <recommendedName>
        <fullName evidence="8">3-phosphoshikimate 1-carboxyvinyltransferase</fullName>
        <ecNumber evidence="8">2.5.1.19</ecNumber>
    </recommendedName>
    <alternativeName>
        <fullName evidence="8">5-enolpyruvylshikimate-3-phosphate synthase</fullName>
        <shortName evidence="8">EPSP synthase</shortName>
        <shortName evidence="8">EPSPS</shortName>
    </alternativeName>
</protein>
<feature type="binding site" evidence="8">
    <location>
        <position position="32"/>
    </location>
    <ligand>
        <name>3-phosphoshikimate</name>
        <dbReference type="ChEBI" id="CHEBI:145989"/>
    </ligand>
</feature>
<feature type="binding site" evidence="8">
    <location>
        <position position="403"/>
    </location>
    <ligand>
        <name>phosphoenolpyruvate</name>
        <dbReference type="ChEBI" id="CHEBI:58702"/>
    </ligand>
</feature>
<dbReference type="FunFam" id="3.65.10.10:FF:000005">
    <property type="entry name" value="3-phosphoshikimate 1-carboxyvinyltransferase"/>
    <property type="match status" value="1"/>
</dbReference>
<feature type="binding site" evidence="8">
    <location>
        <position position="180"/>
    </location>
    <ligand>
        <name>3-phosphoshikimate</name>
        <dbReference type="ChEBI" id="CHEBI:145989"/>
    </ligand>
</feature>
<feature type="binding site" evidence="8">
    <location>
        <position position="328"/>
    </location>
    <ligand>
        <name>3-phosphoshikimate</name>
        <dbReference type="ChEBI" id="CHEBI:145989"/>
    </ligand>
</feature>
<evidence type="ECO:0000256" key="8">
    <source>
        <dbReference type="HAMAP-Rule" id="MF_00210"/>
    </source>
</evidence>
<evidence type="ECO:0000256" key="1">
    <source>
        <dbReference type="ARBA" id="ARBA00004811"/>
    </source>
</evidence>
<dbReference type="PIRSF" id="PIRSF000505">
    <property type="entry name" value="EPSPS"/>
    <property type="match status" value="1"/>
</dbReference>
<dbReference type="EMBL" id="AYYK01000004">
    <property type="protein sequence ID" value="KRM79295.1"/>
    <property type="molecule type" value="Genomic_DNA"/>
</dbReference>
<comment type="similarity">
    <text evidence="2 8">Belongs to the EPSP synthase family.</text>
</comment>
<evidence type="ECO:0000256" key="6">
    <source>
        <dbReference type="ARBA" id="ARBA00023141"/>
    </source>
</evidence>
<keyword evidence="4 8" id="KW-0028">Amino-acid biosynthesis</keyword>
<feature type="binding site" evidence="8">
    <location>
        <position position="37"/>
    </location>
    <ligand>
        <name>3-phosphoshikimate</name>
        <dbReference type="ChEBI" id="CHEBI:145989"/>
    </ligand>
</feature>
<evidence type="ECO:0000256" key="3">
    <source>
        <dbReference type="ARBA" id="ARBA00022490"/>
    </source>
</evidence>
<dbReference type="InterPro" id="IPR006264">
    <property type="entry name" value="EPSP_synthase"/>
</dbReference>
<feature type="binding site" evidence="8">
    <location>
        <position position="104"/>
    </location>
    <ligand>
        <name>phosphoenolpyruvate</name>
        <dbReference type="ChEBI" id="CHEBI:58702"/>
    </ligand>
</feature>
<evidence type="ECO:0000313" key="11">
    <source>
        <dbReference type="Proteomes" id="UP000051813"/>
    </source>
</evidence>
<dbReference type="SUPFAM" id="SSF55205">
    <property type="entry name" value="EPT/RTPC-like"/>
    <property type="match status" value="1"/>
</dbReference>
<dbReference type="PANTHER" id="PTHR21090">
    <property type="entry name" value="AROM/DEHYDROQUINATE SYNTHASE"/>
    <property type="match status" value="1"/>
</dbReference>
<comment type="subcellular location">
    <subcellularLocation>
        <location evidence="8">Cytoplasm</location>
    </subcellularLocation>
</comment>
<evidence type="ECO:0000313" key="10">
    <source>
        <dbReference type="EMBL" id="KRM79295.1"/>
    </source>
</evidence>
<feature type="binding site" evidence="8">
    <location>
        <position position="180"/>
    </location>
    <ligand>
        <name>phosphoenolpyruvate</name>
        <dbReference type="ChEBI" id="CHEBI:58702"/>
    </ligand>
</feature>
<keyword evidence="11" id="KW-1185">Reference proteome</keyword>
<dbReference type="RefSeq" id="WP_057755227.1">
    <property type="nucleotide sequence ID" value="NZ_AYYK01000004.1"/>
</dbReference>
<feature type="binding site" evidence="8">
    <location>
        <position position="359"/>
    </location>
    <ligand>
        <name>phosphoenolpyruvate</name>
        <dbReference type="ChEBI" id="CHEBI:58702"/>
    </ligand>
</feature>
<dbReference type="InterPro" id="IPR001986">
    <property type="entry name" value="Enolpyruvate_Tfrase_dom"/>
</dbReference>
<keyword evidence="5 8" id="KW-0808">Transferase</keyword>
<comment type="catalytic activity">
    <reaction evidence="7">
        <text>3-phosphoshikimate + phosphoenolpyruvate = 5-O-(1-carboxyvinyl)-3-phosphoshikimate + phosphate</text>
        <dbReference type="Rhea" id="RHEA:21256"/>
        <dbReference type="ChEBI" id="CHEBI:43474"/>
        <dbReference type="ChEBI" id="CHEBI:57701"/>
        <dbReference type="ChEBI" id="CHEBI:58702"/>
        <dbReference type="ChEBI" id="CHEBI:145989"/>
        <dbReference type="EC" id="2.5.1.19"/>
    </reaction>
    <physiologicalReaction direction="left-to-right" evidence="7">
        <dbReference type="Rhea" id="RHEA:21257"/>
    </physiologicalReaction>
</comment>
<dbReference type="GO" id="GO:0009423">
    <property type="term" value="P:chorismate biosynthetic process"/>
    <property type="evidence" value="ECO:0007669"/>
    <property type="project" value="UniProtKB-UniRule"/>
</dbReference>
<feature type="active site" description="Proton acceptor" evidence="8">
    <location>
        <position position="328"/>
    </location>
</feature>
<comment type="caution">
    <text evidence="10">The sequence shown here is derived from an EMBL/GenBank/DDBJ whole genome shotgun (WGS) entry which is preliminary data.</text>
</comment>
<feature type="binding site" evidence="8">
    <location>
        <position position="32"/>
    </location>
    <ligand>
        <name>phosphoenolpyruvate</name>
        <dbReference type="ChEBI" id="CHEBI:58702"/>
    </ligand>
</feature>
<evidence type="ECO:0000256" key="5">
    <source>
        <dbReference type="ARBA" id="ARBA00022679"/>
    </source>
</evidence>
<dbReference type="PROSITE" id="PS00885">
    <property type="entry name" value="EPSP_SYNTHASE_2"/>
    <property type="match status" value="1"/>
</dbReference>
<keyword evidence="6 8" id="KW-0057">Aromatic amino acid biosynthesis</keyword>
<evidence type="ECO:0000256" key="2">
    <source>
        <dbReference type="ARBA" id="ARBA00009948"/>
    </source>
</evidence>
<organism evidence="10 11">
    <name type="scientific">Lapidilactobacillus dextrinicus DSM 20335</name>
    <dbReference type="NCBI Taxonomy" id="1423738"/>
    <lineage>
        <taxon>Bacteria</taxon>
        <taxon>Bacillati</taxon>
        <taxon>Bacillota</taxon>
        <taxon>Bacilli</taxon>
        <taxon>Lactobacillales</taxon>
        <taxon>Lactobacillaceae</taxon>
        <taxon>Lapidilactobacillus</taxon>
    </lineage>
</organism>
<feature type="binding site" evidence="8">
    <location>
        <position position="132"/>
    </location>
    <ligand>
        <name>phosphoenolpyruvate</name>
        <dbReference type="ChEBI" id="CHEBI:58702"/>
    </ligand>
</feature>
<dbReference type="GO" id="GO:0005737">
    <property type="term" value="C:cytoplasm"/>
    <property type="evidence" value="ECO:0007669"/>
    <property type="project" value="UniProtKB-SubCell"/>
</dbReference>
<dbReference type="InterPro" id="IPR023193">
    <property type="entry name" value="EPSP_synthase_CS"/>
</dbReference>
<dbReference type="GO" id="GO:0009073">
    <property type="term" value="P:aromatic amino acid family biosynthetic process"/>
    <property type="evidence" value="ECO:0007669"/>
    <property type="project" value="UniProtKB-KW"/>
</dbReference>
<dbReference type="EC" id="2.5.1.19" evidence="8"/>
<dbReference type="NCBIfam" id="TIGR01356">
    <property type="entry name" value="aroA"/>
    <property type="match status" value="1"/>
</dbReference>
<feature type="domain" description="Enolpyruvate transferase" evidence="9">
    <location>
        <begin position="17"/>
        <end position="438"/>
    </location>
</feature>
<dbReference type="GO" id="GO:0003866">
    <property type="term" value="F:3-phosphoshikimate 1-carboxyvinyltransferase activity"/>
    <property type="evidence" value="ECO:0007669"/>
    <property type="project" value="UniProtKB-UniRule"/>
</dbReference>
<comment type="function">
    <text evidence="8">Catalyzes the transfer of the enolpyruvyl moiety of phosphoenolpyruvate (PEP) to the 5-hydroxyl of shikimate-3-phosphate (S3P) to produce enolpyruvyl shikimate-3-phosphate and inorganic phosphate.</text>
</comment>
<dbReference type="UniPathway" id="UPA00053">
    <property type="reaction ID" value="UER00089"/>
</dbReference>
<dbReference type="PANTHER" id="PTHR21090:SF5">
    <property type="entry name" value="PENTAFUNCTIONAL AROM POLYPEPTIDE"/>
    <property type="match status" value="1"/>
</dbReference>
<keyword evidence="3 8" id="KW-0963">Cytoplasm</keyword>
<dbReference type="PATRIC" id="fig|1423738.3.peg.1486"/>
<dbReference type="InterPro" id="IPR013792">
    <property type="entry name" value="RNA3'P_cycl/enolpyr_Trfase_a/b"/>
</dbReference>
<comment type="pathway">
    <text evidence="1 8">Metabolic intermediate biosynthesis; chorismate biosynthesis; chorismate from D-erythrose 4-phosphate and phosphoenolpyruvate: step 6/7.</text>
</comment>
<evidence type="ECO:0000259" key="9">
    <source>
        <dbReference type="Pfam" id="PF00275"/>
    </source>
</evidence>
<dbReference type="CDD" id="cd01556">
    <property type="entry name" value="EPSP_synthase"/>
    <property type="match status" value="1"/>
</dbReference>
<dbReference type="Gene3D" id="3.65.10.10">
    <property type="entry name" value="Enolpyruvate transferase domain"/>
    <property type="match status" value="2"/>
</dbReference>
<dbReference type="HAMAP" id="MF_00210">
    <property type="entry name" value="EPSP_synth"/>
    <property type="match status" value="1"/>
</dbReference>
<proteinExistence type="inferred from homology"/>
<dbReference type="Pfam" id="PF00275">
    <property type="entry name" value="EPSP_synthase"/>
    <property type="match status" value="1"/>
</dbReference>
<evidence type="ECO:0000256" key="7">
    <source>
        <dbReference type="ARBA" id="ARBA00044633"/>
    </source>
</evidence>
<dbReference type="InterPro" id="IPR036968">
    <property type="entry name" value="Enolpyruvate_Tfrase_sf"/>
</dbReference>
<dbReference type="Proteomes" id="UP000051813">
    <property type="component" value="Unassembled WGS sequence"/>
</dbReference>
<feature type="binding site" evidence="8">
    <location>
        <position position="178"/>
    </location>
    <ligand>
        <name>3-phosphoshikimate</name>
        <dbReference type="ChEBI" id="CHEBI:145989"/>
    </ligand>
</feature>
<comment type="caution">
    <text evidence="8">Lacks conserved residue(s) required for the propagation of feature annotation.</text>
</comment>
<feature type="binding site" evidence="8">
    <location>
        <position position="355"/>
    </location>
    <ligand>
        <name>3-phosphoshikimate</name>
        <dbReference type="ChEBI" id="CHEBI:145989"/>
    </ligand>
</feature>
<sequence length="447" mass="48761">MTKSEQIQQQFKELQITPTQSLQGTYQTPSDKSISHRALIFGAIAKGQTVINRLLPAADVLRTKTALQQLGVKITTTGEQTTVEGQGGFKFKQPQQPLNLGNSGTTTRLFLGLLAKQAFPITLVGDASLSQRPMARVVTPLQAVGMKVNYLNEFDQLPLTILPNQHLQALNYQMPIASAQLKSALILAALQADQPSKIGQLAESRNHTELMLTQFGGNINEKQRCLQIQPLIQPLIGQTLTVPGDPSTAAFLITAALLLPNSRLTVTNHSLNPTRTGFLQLLEAQHAPLTYLNKTTAGEPSADIQIKTLITPLKAFTINQKNLGRLIDEIPIISLLATQVVGTTVIRDAHELRYKETDRLHVIATELTKFGATITELPDGLQITGPTQLKRPSVPLDAHQDHRIAMMLVVAELLIGEKLPIAGIESIAISNPTFIKDLISLLKDENK</sequence>